<dbReference type="Pfam" id="PF14576">
    <property type="entry name" value="SEO_N"/>
    <property type="match status" value="1"/>
</dbReference>
<reference evidence="4" key="1">
    <citation type="submission" date="2024-03" db="EMBL/GenBank/DDBJ databases">
        <title>WGS assembly of Saponaria officinalis var. Norfolk2.</title>
        <authorList>
            <person name="Jenkins J."/>
            <person name="Shu S."/>
            <person name="Grimwood J."/>
            <person name="Barry K."/>
            <person name="Goodstein D."/>
            <person name="Schmutz J."/>
            <person name="Leebens-Mack J."/>
            <person name="Osbourn A."/>
        </authorList>
    </citation>
    <scope>NUCLEOTIDE SEQUENCE [LARGE SCALE GENOMIC DNA]</scope>
    <source>
        <strain evidence="4">JIC</strain>
    </source>
</reference>
<feature type="domain" description="Sieve element occlusion C-terminal" evidence="3">
    <location>
        <begin position="552"/>
        <end position="779"/>
    </location>
</feature>
<dbReference type="InterPro" id="IPR027942">
    <property type="entry name" value="SEO_N"/>
</dbReference>
<feature type="compositionally biased region" description="Polar residues" evidence="1">
    <location>
        <begin position="1"/>
        <end position="23"/>
    </location>
</feature>
<evidence type="ECO:0000313" key="4">
    <source>
        <dbReference type="EMBL" id="KAK9691601.1"/>
    </source>
</evidence>
<feature type="region of interest" description="Disordered" evidence="1">
    <location>
        <begin position="1"/>
        <end position="70"/>
    </location>
</feature>
<dbReference type="AlphaFoldDB" id="A0AAW1IP07"/>
<dbReference type="PANTHER" id="PTHR33232">
    <property type="entry name" value="PROTEIN SIEVE ELEMENT OCCLUSION B-LIKE"/>
    <property type="match status" value="1"/>
</dbReference>
<protein>
    <recommendedName>
        <fullName evidence="6">Protein SIEVE ELEMENT OCCLUSION B-like</fullName>
    </recommendedName>
</protein>
<dbReference type="GO" id="GO:0010088">
    <property type="term" value="P:phloem development"/>
    <property type="evidence" value="ECO:0007669"/>
    <property type="project" value="InterPro"/>
</dbReference>
<organism evidence="4 5">
    <name type="scientific">Saponaria officinalis</name>
    <name type="common">Common soapwort</name>
    <name type="synonym">Lychnis saponaria</name>
    <dbReference type="NCBI Taxonomy" id="3572"/>
    <lineage>
        <taxon>Eukaryota</taxon>
        <taxon>Viridiplantae</taxon>
        <taxon>Streptophyta</taxon>
        <taxon>Embryophyta</taxon>
        <taxon>Tracheophyta</taxon>
        <taxon>Spermatophyta</taxon>
        <taxon>Magnoliopsida</taxon>
        <taxon>eudicotyledons</taxon>
        <taxon>Gunneridae</taxon>
        <taxon>Pentapetalae</taxon>
        <taxon>Caryophyllales</taxon>
        <taxon>Caryophyllaceae</taxon>
        <taxon>Caryophylleae</taxon>
        <taxon>Saponaria</taxon>
    </lineage>
</organism>
<feature type="domain" description="Sieve element occlusion N-terminal" evidence="2">
    <location>
        <begin position="105"/>
        <end position="387"/>
    </location>
</feature>
<evidence type="ECO:0008006" key="6">
    <source>
        <dbReference type="Google" id="ProtNLM"/>
    </source>
</evidence>
<dbReference type="InterPro" id="IPR039299">
    <property type="entry name" value="SEOA"/>
</dbReference>
<accession>A0AAW1IP07</accession>
<evidence type="ECO:0000259" key="3">
    <source>
        <dbReference type="Pfam" id="PF14577"/>
    </source>
</evidence>
<proteinExistence type="predicted"/>
<evidence type="ECO:0000313" key="5">
    <source>
        <dbReference type="Proteomes" id="UP001443914"/>
    </source>
</evidence>
<dbReference type="PANTHER" id="PTHR33232:SF9">
    <property type="entry name" value="PROTEIN SIEVE ELEMENT OCCLUSION B"/>
    <property type="match status" value="1"/>
</dbReference>
<dbReference type="InterPro" id="IPR027944">
    <property type="entry name" value="SEO_C"/>
</dbReference>
<name>A0AAW1IP07_SAPOF</name>
<dbReference type="Pfam" id="PF14577">
    <property type="entry name" value="SEO_C"/>
    <property type="match status" value="1"/>
</dbReference>
<sequence length="797" mass="91235">MATNPVTPRQSAVRQALSQQQSRPPMYLSPDQGRALLPRGPDRGLLVPSDMSRPLVPKTEYGMSLPSDDERHLMSRNDEHGMMLPSDETKVMMSWGNEGSIFLASDDHALTRQIQKLHFPDARNVDVRPLFQLVEEIIDRSTQTIEGSSRGVISDREAMEGKRALYGLEEVPELPLIVERISSEISCKILSGSNSHETTLSVLKNLGSFTWEAKVVLTLAAFAMTYGDFWLLVQIYSTNSLAKSMALIKRLPMIVEHVGSFKNQFEATNNLIRAMLETTRCIVEFGELPAAHITAEDPEVKAAMSHFPIAIYWVIRSCVAAATQIATLSSRGLDQNLAAVTEARELANWAHKLKIISEHLRSTLSNLYKILAEKRDFDAYNKIVQIIYHEMHIDNMKVLKSVIYPGDDVPPLYDGPTKKRVYLEVLRRKHVLLLVSGLDISHEELYNLEQSYTESRTHAFEIVWIPVVDRSVPWSDAMQVQLETLQKSMPWYSVHHPSIISNAAIQFFRNDWHFKGRPILVVLSPQGKVLNENAIHMMWIWQNLAFDFTSAREMQLWEQERWKLELLVDNIDPKIQEWIREGKYIFVYGGDDIDWIRKFTTQARAVANALKIPLEMVYVGRSHNKELVRRVCAIIMVEQLSHCWQEPSWVWYFWTRIESMIHSKVKLEKIDDHGDIILQEIQRLHSHDKTHGGWALLSKGSSILVHGPGKIALTALEEIEKWRGEGMEPGYINHFVGHYMKMFPCHRLDFPANVKIPNSMFCSDCRRSMQKYHSFICCHEDATSDAGNPASVVQYEA</sequence>
<evidence type="ECO:0000259" key="2">
    <source>
        <dbReference type="Pfam" id="PF14576"/>
    </source>
</evidence>
<dbReference type="Proteomes" id="UP001443914">
    <property type="component" value="Unassembled WGS sequence"/>
</dbReference>
<dbReference type="EMBL" id="JBDFQZ010000009">
    <property type="protein sequence ID" value="KAK9691601.1"/>
    <property type="molecule type" value="Genomic_DNA"/>
</dbReference>
<evidence type="ECO:0000256" key="1">
    <source>
        <dbReference type="SAM" id="MobiDB-lite"/>
    </source>
</evidence>
<gene>
    <name evidence="4" type="ORF">RND81_09G207000</name>
</gene>
<comment type="caution">
    <text evidence="4">The sequence shown here is derived from an EMBL/GenBank/DDBJ whole genome shotgun (WGS) entry which is preliminary data.</text>
</comment>
<keyword evidence="5" id="KW-1185">Reference proteome</keyword>